<gene>
    <name evidence="2" type="ORF">IAC32_02910</name>
</gene>
<organism evidence="2 3">
    <name type="scientific">Candidatus Enterocola intestinipullorum</name>
    <dbReference type="NCBI Taxonomy" id="2840783"/>
    <lineage>
        <taxon>Bacteria</taxon>
        <taxon>Pseudomonadati</taxon>
        <taxon>Bacteroidota</taxon>
        <taxon>Bacteroidia</taxon>
        <taxon>Bacteroidales</taxon>
        <taxon>Candidatus Enterocola</taxon>
    </lineage>
</organism>
<keyword evidence="1" id="KW-0732">Signal</keyword>
<evidence type="ECO:0000313" key="3">
    <source>
        <dbReference type="Proteomes" id="UP000823637"/>
    </source>
</evidence>
<protein>
    <recommendedName>
        <fullName evidence="4">CBM-cenC domain-containing protein</fullName>
    </recommendedName>
</protein>
<reference evidence="2" key="2">
    <citation type="journal article" date="2021" name="PeerJ">
        <title>Extensive microbial diversity within the chicken gut microbiome revealed by metagenomics and culture.</title>
        <authorList>
            <person name="Gilroy R."/>
            <person name="Ravi A."/>
            <person name="Getino M."/>
            <person name="Pursley I."/>
            <person name="Horton D.L."/>
            <person name="Alikhan N.F."/>
            <person name="Baker D."/>
            <person name="Gharbi K."/>
            <person name="Hall N."/>
            <person name="Watson M."/>
            <person name="Adriaenssens E.M."/>
            <person name="Foster-Nyarko E."/>
            <person name="Jarju S."/>
            <person name="Secka A."/>
            <person name="Antonio M."/>
            <person name="Oren A."/>
            <person name="Chaudhuri R.R."/>
            <person name="La Ragione R."/>
            <person name="Hildebrand F."/>
            <person name="Pallen M.J."/>
        </authorList>
    </citation>
    <scope>NUCLEOTIDE SEQUENCE</scope>
    <source>
        <strain evidence="2">D3-1215</strain>
    </source>
</reference>
<feature type="chain" id="PRO_5039639032" description="CBM-cenC domain-containing protein" evidence="1">
    <location>
        <begin position="20"/>
        <end position="470"/>
    </location>
</feature>
<evidence type="ECO:0000313" key="2">
    <source>
        <dbReference type="EMBL" id="MBO8446680.1"/>
    </source>
</evidence>
<comment type="caution">
    <text evidence="2">The sequence shown here is derived from an EMBL/GenBank/DDBJ whole genome shotgun (WGS) entry which is preliminary data.</text>
</comment>
<evidence type="ECO:0008006" key="4">
    <source>
        <dbReference type="Google" id="ProtNLM"/>
    </source>
</evidence>
<reference evidence="2" key="1">
    <citation type="submission" date="2020-10" db="EMBL/GenBank/DDBJ databases">
        <authorList>
            <person name="Gilroy R."/>
        </authorList>
    </citation>
    <scope>NUCLEOTIDE SEQUENCE</scope>
    <source>
        <strain evidence="2">D3-1215</strain>
    </source>
</reference>
<feature type="signal peptide" evidence="1">
    <location>
        <begin position="1"/>
        <end position="19"/>
    </location>
</feature>
<dbReference type="EMBL" id="JADIMR010000039">
    <property type="protein sequence ID" value="MBO8446680.1"/>
    <property type="molecule type" value="Genomic_DNA"/>
</dbReference>
<dbReference type="Gene3D" id="2.60.120.260">
    <property type="entry name" value="Galactose-binding domain-like"/>
    <property type="match status" value="1"/>
</dbReference>
<name>A0A9D9EGX9_9BACT</name>
<dbReference type="AlphaFoldDB" id="A0A9D9EGX9"/>
<proteinExistence type="predicted"/>
<feature type="non-terminal residue" evidence="2">
    <location>
        <position position="470"/>
    </location>
</feature>
<evidence type="ECO:0000256" key="1">
    <source>
        <dbReference type="SAM" id="SignalP"/>
    </source>
</evidence>
<dbReference type="Proteomes" id="UP000823637">
    <property type="component" value="Unassembled WGS sequence"/>
</dbReference>
<accession>A0A9D9EGX9</accession>
<sequence length="470" mass="50726">MKKFTLGCLAFAIPVLAMAGNPITHPAKTICEGENATLTAETSGDSYLWNTGQTTSSIDVTPATSTTYTCTITKEGGSNDTGNLISLGGFEFAPGQYDSYQSAQNSIGATVEYQYLDFDKSGKDINIGAVTTAGNANDVKDPYFVPLAPHSGNYMLVCDGGNNESARVWQARNLVNGDHPLQAGVEYEFSCWVANIDAEYADHGSSSLAKLRFMIEYDGSGGVQVLSSFTAPQQLGVWQQEKATFTPTNNSSWCNIWILNYTTVDAGNDFALDDIYFGTVVTEYDDVTVENFPIIVENCAECSFGECSVLCSAVYKDNNNNDVFDLDGTLFFSDAPATGTLVITDTYSGISTTINAPFSTQAMFSIEGLPVGTENDNQRTLTYKFTDGTCDGEKQYSAPFVIEPDEIMHDPVTLCYGEPFVFQAGTAGARYEWSSGETTSSIDVTAAGTTVEQTCNVYDENDVLVAIEHF</sequence>